<dbReference type="Proteomes" id="UP000063699">
    <property type="component" value="Chromosome"/>
</dbReference>
<dbReference type="Gene3D" id="3.90.1150.170">
    <property type="match status" value="1"/>
</dbReference>
<sequence length="293" mass="30449">MIEPSIQTGVARLCFPRGVPGAVITNGGTESTLLGLLLAKKDAAGAPVRVVCARSARPDVTAAAEQLELPPPVVLDSITQVTGALAELGDASVVVASAGTAGTGSIDPLRDIGRACRLRGSWLHVDAAGGGAALFSDRLRPLLDGLDLADSVTVELPELGASTGLLAVRDVGSLTGVRMMGHPEVAAVFRACRSDIGPAVERRCDTASAVADAVMARPGLTLWDRPALATVVFRPADATDEVVADLAGGGLETTTVDGRLWLRITVTDRPLRDYLELLEPDHVKVMRTTPNDR</sequence>
<keyword evidence="3" id="KW-0210">Decarboxylase</keyword>
<dbReference type="RefSeq" id="WP_054289978.1">
    <property type="nucleotide sequence ID" value="NZ_CP012752.1"/>
</dbReference>
<dbReference type="EMBL" id="CP012752">
    <property type="protein sequence ID" value="ALG08071.1"/>
    <property type="molecule type" value="Genomic_DNA"/>
</dbReference>
<dbReference type="PANTHER" id="PTHR45677">
    <property type="entry name" value="GLUTAMATE DECARBOXYLASE-RELATED"/>
    <property type="match status" value="1"/>
</dbReference>
<evidence type="ECO:0000256" key="2">
    <source>
        <dbReference type="ARBA" id="ARBA00009533"/>
    </source>
</evidence>
<evidence type="ECO:0000256" key="5">
    <source>
        <dbReference type="ARBA" id="ARBA00023239"/>
    </source>
</evidence>
<proteinExistence type="inferred from homology"/>
<keyword evidence="4 6" id="KW-0663">Pyridoxal phosphate</keyword>
<keyword evidence="5 6" id="KW-0456">Lyase</keyword>
<accession>A0A0N7F3A3</accession>
<dbReference type="Pfam" id="PF00282">
    <property type="entry name" value="Pyridoxal_deC"/>
    <property type="match status" value="1"/>
</dbReference>
<dbReference type="OrthoDB" id="3335676at2"/>
<comment type="cofactor">
    <cofactor evidence="1 6">
        <name>pyridoxal 5'-phosphate</name>
        <dbReference type="ChEBI" id="CHEBI:597326"/>
    </cofactor>
</comment>
<gene>
    <name evidence="7" type="ORF">AOZ06_15130</name>
</gene>
<dbReference type="GO" id="GO:0019752">
    <property type="term" value="P:carboxylic acid metabolic process"/>
    <property type="evidence" value="ECO:0007669"/>
    <property type="project" value="InterPro"/>
</dbReference>
<keyword evidence="8" id="KW-1185">Reference proteome</keyword>
<dbReference type="InterPro" id="IPR015421">
    <property type="entry name" value="PyrdxlP-dep_Trfase_major"/>
</dbReference>
<evidence type="ECO:0000256" key="6">
    <source>
        <dbReference type="RuleBase" id="RU000382"/>
    </source>
</evidence>
<evidence type="ECO:0000256" key="3">
    <source>
        <dbReference type="ARBA" id="ARBA00022793"/>
    </source>
</evidence>
<dbReference type="PANTHER" id="PTHR45677:SF8">
    <property type="entry name" value="CYSTEINE SULFINIC ACID DECARBOXYLASE"/>
    <property type="match status" value="1"/>
</dbReference>
<name>A0A0N7F3A3_9PSEU</name>
<protein>
    <recommendedName>
        <fullName evidence="9">Pyridoxal-dependent decarboxylase</fullName>
    </recommendedName>
</protein>
<evidence type="ECO:0000256" key="4">
    <source>
        <dbReference type="ARBA" id="ARBA00022898"/>
    </source>
</evidence>
<dbReference type="GO" id="GO:0004058">
    <property type="term" value="F:aromatic-L-amino-acid decarboxylase activity"/>
    <property type="evidence" value="ECO:0007669"/>
    <property type="project" value="UniProtKB-ARBA"/>
</dbReference>
<comment type="similarity">
    <text evidence="2 6">Belongs to the group II decarboxylase family.</text>
</comment>
<dbReference type="STRING" id="860235.AOZ06_15130"/>
<evidence type="ECO:0000256" key="1">
    <source>
        <dbReference type="ARBA" id="ARBA00001933"/>
    </source>
</evidence>
<dbReference type="KEGG" id="kphy:AOZ06_15130"/>
<organism evidence="7 8">
    <name type="scientific">Kibdelosporangium phytohabitans</name>
    <dbReference type="NCBI Taxonomy" id="860235"/>
    <lineage>
        <taxon>Bacteria</taxon>
        <taxon>Bacillati</taxon>
        <taxon>Actinomycetota</taxon>
        <taxon>Actinomycetes</taxon>
        <taxon>Pseudonocardiales</taxon>
        <taxon>Pseudonocardiaceae</taxon>
        <taxon>Kibdelosporangium</taxon>
    </lineage>
</organism>
<evidence type="ECO:0008006" key="9">
    <source>
        <dbReference type="Google" id="ProtNLM"/>
    </source>
</evidence>
<dbReference type="InterPro" id="IPR015424">
    <property type="entry name" value="PyrdxlP-dep_Trfase"/>
</dbReference>
<dbReference type="SUPFAM" id="SSF53383">
    <property type="entry name" value="PLP-dependent transferases"/>
    <property type="match status" value="1"/>
</dbReference>
<reference evidence="7 8" key="1">
    <citation type="submission" date="2015-07" db="EMBL/GenBank/DDBJ databases">
        <title>Genome sequencing of Kibdelosporangium phytohabitans.</title>
        <authorList>
            <person name="Qin S."/>
            <person name="Xing K."/>
        </authorList>
    </citation>
    <scope>NUCLEOTIDE SEQUENCE [LARGE SCALE GENOMIC DNA]</scope>
    <source>
        <strain evidence="7 8">KLBMP1111</strain>
    </source>
</reference>
<dbReference type="AlphaFoldDB" id="A0A0N7F3A3"/>
<dbReference type="GO" id="GO:0005737">
    <property type="term" value="C:cytoplasm"/>
    <property type="evidence" value="ECO:0007669"/>
    <property type="project" value="TreeGrafter"/>
</dbReference>
<dbReference type="GO" id="GO:0030170">
    <property type="term" value="F:pyridoxal phosphate binding"/>
    <property type="evidence" value="ECO:0007669"/>
    <property type="project" value="InterPro"/>
</dbReference>
<evidence type="ECO:0000313" key="7">
    <source>
        <dbReference type="EMBL" id="ALG08071.1"/>
    </source>
</evidence>
<dbReference type="Gene3D" id="3.40.640.10">
    <property type="entry name" value="Type I PLP-dependent aspartate aminotransferase-like (Major domain)"/>
    <property type="match status" value="1"/>
</dbReference>
<dbReference type="InterPro" id="IPR002129">
    <property type="entry name" value="PyrdxlP-dep_de-COase"/>
</dbReference>
<evidence type="ECO:0000313" key="8">
    <source>
        <dbReference type="Proteomes" id="UP000063699"/>
    </source>
</evidence>